<dbReference type="EMBL" id="DRMJ01000389">
    <property type="protein sequence ID" value="HHL43445.1"/>
    <property type="molecule type" value="Genomic_DNA"/>
</dbReference>
<dbReference type="AlphaFoldDB" id="A0A7C5R868"/>
<dbReference type="NCBIfam" id="NF003952">
    <property type="entry name" value="PRK05450.1-5"/>
    <property type="match status" value="1"/>
</dbReference>
<protein>
    <recommendedName>
        <fullName evidence="4">3-deoxy-manno-octulosonate cytidylyltransferase</fullName>
        <ecNumber evidence="4">2.7.7.38</ecNumber>
    </recommendedName>
    <alternativeName>
        <fullName evidence="4">CMP-2-keto-3-deoxyoctulosonic acid synthase</fullName>
        <shortName evidence="4">CKS</shortName>
        <shortName evidence="4">CMP-KDO synthase</shortName>
    </alternativeName>
</protein>
<dbReference type="PANTHER" id="PTHR42866">
    <property type="entry name" value="3-DEOXY-MANNO-OCTULOSONATE CYTIDYLYLTRANSFERASE"/>
    <property type="match status" value="1"/>
</dbReference>
<dbReference type="Proteomes" id="UP000885830">
    <property type="component" value="Unassembled WGS sequence"/>
</dbReference>
<comment type="caution">
    <text evidence="5">The sequence shown here is derived from an EMBL/GenBank/DDBJ whole genome shotgun (WGS) entry which is preliminary data.</text>
</comment>
<dbReference type="NCBIfam" id="NF003948">
    <property type="entry name" value="PRK05450.1-1"/>
    <property type="match status" value="1"/>
</dbReference>
<dbReference type="InterPro" id="IPR003329">
    <property type="entry name" value="Cytidylyl_trans"/>
</dbReference>
<evidence type="ECO:0000256" key="2">
    <source>
        <dbReference type="ARBA" id="ARBA00022695"/>
    </source>
</evidence>
<evidence type="ECO:0000313" key="5">
    <source>
        <dbReference type="EMBL" id="HHL43445.1"/>
    </source>
</evidence>
<dbReference type="InterPro" id="IPR004528">
    <property type="entry name" value="KdsB"/>
</dbReference>
<dbReference type="InterPro" id="IPR029044">
    <property type="entry name" value="Nucleotide-diphossugar_trans"/>
</dbReference>
<dbReference type="UniPathway" id="UPA00358">
    <property type="reaction ID" value="UER00476"/>
</dbReference>
<keyword evidence="4" id="KW-0963">Cytoplasm</keyword>
<name>A0A7C5R868_9PROT</name>
<dbReference type="GO" id="GO:0033468">
    <property type="term" value="P:CMP-keto-3-deoxy-D-manno-octulosonic acid biosynthetic process"/>
    <property type="evidence" value="ECO:0007669"/>
    <property type="project" value="UniProtKB-UniRule"/>
</dbReference>
<keyword evidence="2 4" id="KW-0548">Nucleotidyltransferase</keyword>
<proteinExistence type="inferred from homology"/>
<evidence type="ECO:0000256" key="3">
    <source>
        <dbReference type="ARBA" id="ARBA00022985"/>
    </source>
</evidence>
<dbReference type="GO" id="GO:0008690">
    <property type="term" value="F:3-deoxy-manno-octulosonate cytidylyltransferase activity"/>
    <property type="evidence" value="ECO:0007669"/>
    <property type="project" value="UniProtKB-UniRule"/>
</dbReference>
<dbReference type="SUPFAM" id="SSF53448">
    <property type="entry name" value="Nucleotide-diphospho-sugar transferases"/>
    <property type="match status" value="1"/>
</dbReference>
<evidence type="ECO:0000256" key="1">
    <source>
        <dbReference type="ARBA" id="ARBA00022679"/>
    </source>
</evidence>
<keyword evidence="3 4" id="KW-0448">Lipopolysaccharide biosynthesis</keyword>
<dbReference type="Gene3D" id="3.90.550.10">
    <property type="entry name" value="Spore Coat Polysaccharide Biosynthesis Protein SpsA, Chain A"/>
    <property type="match status" value="1"/>
</dbReference>
<comment type="subcellular location">
    <subcellularLocation>
        <location evidence="4">Cytoplasm</location>
    </subcellularLocation>
</comment>
<gene>
    <name evidence="4" type="primary">kdsB</name>
    <name evidence="5" type="ORF">ENJ42_07505</name>
</gene>
<keyword evidence="1 4" id="KW-0808">Transferase</keyword>
<organism evidence="5">
    <name type="scientific">Hellea balneolensis</name>
    <dbReference type="NCBI Taxonomy" id="287478"/>
    <lineage>
        <taxon>Bacteria</taxon>
        <taxon>Pseudomonadati</taxon>
        <taxon>Pseudomonadota</taxon>
        <taxon>Alphaproteobacteria</taxon>
        <taxon>Maricaulales</taxon>
        <taxon>Robiginitomaculaceae</taxon>
        <taxon>Hellea</taxon>
    </lineage>
</organism>
<dbReference type="PANTHER" id="PTHR42866:SF2">
    <property type="entry name" value="3-DEOXY-MANNO-OCTULOSONATE CYTIDYLYLTRANSFERASE, MITOCHONDRIAL"/>
    <property type="match status" value="1"/>
</dbReference>
<reference evidence="5" key="1">
    <citation type="journal article" date="2020" name="mSystems">
        <title>Genome- and Community-Level Interaction Insights into Carbon Utilization and Element Cycling Functions of Hydrothermarchaeota in Hydrothermal Sediment.</title>
        <authorList>
            <person name="Zhou Z."/>
            <person name="Liu Y."/>
            <person name="Xu W."/>
            <person name="Pan J."/>
            <person name="Luo Z.H."/>
            <person name="Li M."/>
        </authorList>
    </citation>
    <scope>NUCLEOTIDE SEQUENCE [LARGE SCALE GENOMIC DNA]</scope>
    <source>
        <strain evidence="5">HyVt-485</strain>
    </source>
</reference>
<dbReference type="CDD" id="cd02517">
    <property type="entry name" value="CMP-KDO-Synthetase"/>
    <property type="match status" value="1"/>
</dbReference>
<dbReference type="EC" id="2.7.7.38" evidence="4"/>
<evidence type="ECO:0000256" key="4">
    <source>
        <dbReference type="HAMAP-Rule" id="MF_00057"/>
    </source>
</evidence>
<sequence length="250" mass="26929">MADNRRVLIVIPARMQSARLPGKPLADIGGVPMIVHVMERAKTANVGPVIIACAETEITDIVRAAGGTAILTDPELPSGTDRVRVAADIFDPEGKYKCIVNVQGDLPTLDPTIVANAVDVLFRAQECDIATLVVPTHDPREMADPNVVKAVLSLDDANTGRALYFTRAQAPTGPGPVYHHIGIYAYRRAALDRFCELPPSPLEKRERLEQLRALEAGMRIDAAIVSSAPEGVDTPEDLARARLQIMGEGQ</sequence>
<comment type="similarity">
    <text evidence="4">Belongs to the KdsB family.</text>
</comment>
<dbReference type="NCBIfam" id="TIGR00466">
    <property type="entry name" value="kdsB"/>
    <property type="match status" value="1"/>
</dbReference>
<comment type="function">
    <text evidence="4">Activates KDO (a required 8-carbon sugar) for incorporation into bacterial lipopolysaccharide in Gram-negative bacteria.</text>
</comment>
<dbReference type="HAMAP" id="MF_00057">
    <property type="entry name" value="KdsB"/>
    <property type="match status" value="1"/>
</dbReference>
<dbReference type="GO" id="GO:0009103">
    <property type="term" value="P:lipopolysaccharide biosynthetic process"/>
    <property type="evidence" value="ECO:0007669"/>
    <property type="project" value="UniProtKB-UniRule"/>
</dbReference>
<dbReference type="Pfam" id="PF02348">
    <property type="entry name" value="CTP_transf_3"/>
    <property type="match status" value="1"/>
</dbReference>
<comment type="catalytic activity">
    <reaction evidence="4">
        <text>3-deoxy-alpha-D-manno-oct-2-ulosonate + CTP = CMP-3-deoxy-beta-D-manno-octulosonate + diphosphate</text>
        <dbReference type="Rhea" id="RHEA:23448"/>
        <dbReference type="ChEBI" id="CHEBI:33019"/>
        <dbReference type="ChEBI" id="CHEBI:37563"/>
        <dbReference type="ChEBI" id="CHEBI:85986"/>
        <dbReference type="ChEBI" id="CHEBI:85987"/>
        <dbReference type="EC" id="2.7.7.38"/>
    </reaction>
</comment>
<dbReference type="GO" id="GO:0005829">
    <property type="term" value="C:cytosol"/>
    <property type="evidence" value="ECO:0007669"/>
    <property type="project" value="TreeGrafter"/>
</dbReference>
<comment type="pathway">
    <text evidence="4">Nucleotide-sugar biosynthesis; CMP-3-deoxy-D-manno-octulosonate biosynthesis; CMP-3-deoxy-D-manno-octulosonate from 3-deoxy-D-manno-octulosonate and CTP: step 1/1.</text>
</comment>
<accession>A0A7C5R868</accession>